<feature type="region of interest" description="Disordered" evidence="1">
    <location>
        <begin position="1"/>
        <end position="290"/>
    </location>
</feature>
<dbReference type="AlphaFoldDB" id="A0AB34HTT0"/>
<feature type="compositionally biased region" description="Basic and acidic residues" evidence="1">
    <location>
        <begin position="218"/>
        <end position="236"/>
    </location>
</feature>
<accession>A0AB34HTT0</accession>
<gene>
    <name evidence="2" type="ORF">J1605_018029</name>
</gene>
<dbReference type="Proteomes" id="UP001159641">
    <property type="component" value="Unassembled WGS sequence"/>
</dbReference>
<feature type="compositionally biased region" description="Low complexity" evidence="1">
    <location>
        <begin position="96"/>
        <end position="106"/>
    </location>
</feature>
<evidence type="ECO:0000256" key="1">
    <source>
        <dbReference type="SAM" id="MobiDB-lite"/>
    </source>
</evidence>
<feature type="compositionally biased region" description="Pro residues" evidence="1">
    <location>
        <begin position="132"/>
        <end position="141"/>
    </location>
</feature>
<sequence length="290" mass="30069">MQRLRENVRVTSGRASSRRGAYLWSWNAPPPPAAGSREKPAGGKFTPSARNPAAGGGTRGELGPLARPLLGAAEAPPPAARSRRRRVPGPRPAPSRPSALAPGAGSLRVPGGEAARAGCLRTFGAGAAPGPERAPPPPQPRRPGRRRRRRLRPPETFSTPPAPAGKLRERSAVPELRAREKREGARAAPSPQEPSGVQGRERRRRRAGSRGRCTARAVRGDGAARPDLEGRARGMERSSGPPPPGSEPRAAEGAPGSRARCGRRARSRGAGAGLMLPVPGSQGGGSALGV</sequence>
<protein>
    <submittedName>
        <fullName evidence="2">Uncharacterized protein</fullName>
    </submittedName>
</protein>
<feature type="compositionally biased region" description="Basic residues" evidence="1">
    <location>
        <begin position="142"/>
        <end position="151"/>
    </location>
</feature>
<evidence type="ECO:0000313" key="3">
    <source>
        <dbReference type="Proteomes" id="UP001159641"/>
    </source>
</evidence>
<comment type="caution">
    <text evidence="2">The sequence shown here is derived from an EMBL/GenBank/DDBJ whole genome shotgun (WGS) entry which is preliminary data.</text>
</comment>
<feature type="compositionally biased region" description="Low complexity" evidence="1">
    <location>
        <begin position="247"/>
        <end position="259"/>
    </location>
</feature>
<feature type="compositionally biased region" description="Gly residues" evidence="1">
    <location>
        <begin position="281"/>
        <end position="290"/>
    </location>
</feature>
<proteinExistence type="predicted"/>
<feature type="compositionally biased region" description="Basic and acidic residues" evidence="1">
    <location>
        <begin position="166"/>
        <end position="185"/>
    </location>
</feature>
<name>A0AB34HTT0_ESCRO</name>
<evidence type="ECO:0000313" key="2">
    <source>
        <dbReference type="EMBL" id="KAJ8796232.1"/>
    </source>
</evidence>
<keyword evidence="3" id="KW-1185">Reference proteome</keyword>
<dbReference type="EMBL" id="JAIQCJ010000492">
    <property type="protein sequence ID" value="KAJ8796232.1"/>
    <property type="molecule type" value="Genomic_DNA"/>
</dbReference>
<organism evidence="2 3">
    <name type="scientific">Eschrichtius robustus</name>
    <name type="common">California gray whale</name>
    <name type="synonym">Eschrichtius gibbosus</name>
    <dbReference type="NCBI Taxonomy" id="9764"/>
    <lineage>
        <taxon>Eukaryota</taxon>
        <taxon>Metazoa</taxon>
        <taxon>Chordata</taxon>
        <taxon>Craniata</taxon>
        <taxon>Vertebrata</taxon>
        <taxon>Euteleostomi</taxon>
        <taxon>Mammalia</taxon>
        <taxon>Eutheria</taxon>
        <taxon>Laurasiatheria</taxon>
        <taxon>Artiodactyla</taxon>
        <taxon>Whippomorpha</taxon>
        <taxon>Cetacea</taxon>
        <taxon>Mysticeti</taxon>
        <taxon>Eschrichtiidae</taxon>
        <taxon>Eschrichtius</taxon>
    </lineage>
</organism>
<feature type="compositionally biased region" description="Low complexity" evidence="1">
    <location>
        <begin position="61"/>
        <end position="74"/>
    </location>
</feature>
<reference evidence="2 3" key="1">
    <citation type="submission" date="2022-11" db="EMBL/GenBank/DDBJ databases">
        <title>Whole genome sequence of Eschrichtius robustus ER-17-0199.</title>
        <authorList>
            <person name="Bruniche-Olsen A."/>
            <person name="Black A.N."/>
            <person name="Fields C.J."/>
            <person name="Walden K."/>
            <person name="Dewoody J.A."/>
        </authorList>
    </citation>
    <scope>NUCLEOTIDE SEQUENCE [LARGE SCALE GENOMIC DNA]</scope>
    <source>
        <strain evidence="2">ER-17-0199</strain>
        <tissue evidence="2">Blubber</tissue>
    </source>
</reference>